<evidence type="ECO:0000256" key="1">
    <source>
        <dbReference type="SAM" id="MobiDB-lite"/>
    </source>
</evidence>
<accession>A0A9Q0SZP8</accession>
<proteinExistence type="predicted"/>
<evidence type="ECO:0000313" key="2">
    <source>
        <dbReference type="EMBL" id="KAJ6695045.1"/>
    </source>
</evidence>
<reference evidence="2" key="2">
    <citation type="journal article" date="2023" name="Int. J. Mol. Sci.">
        <title>De Novo Assembly and Annotation of 11 Diverse Shrub Willow (Salix) Genomes Reveals Novel Gene Organization in Sex-Linked Regions.</title>
        <authorList>
            <person name="Hyden B."/>
            <person name="Feng K."/>
            <person name="Yates T.B."/>
            <person name="Jawdy S."/>
            <person name="Cereghino C."/>
            <person name="Smart L.B."/>
            <person name="Muchero W."/>
        </authorList>
    </citation>
    <scope>NUCLEOTIDE SEQUENCE</scope>
    <source>
        <tissue evidence="2">Shoot tip</tissue>
    </source>
</reference>
<dbReference type="Proteomes" id="UP001151752">
    <property type="component" value="Chromosome 3"/>
</dbReference>
<evidence type="ECO:0000313" key="3">
    <source>
        <dbReference type="Proteomes" id="UP001151752"/>
    </source>
</evidence>
<gene>
    <name evidence="2" type="ORF">OIU74_014232</name>
</gene>
<reference evidence="2" key="1">
    <citation type="submission" date="2022-11" db="EMBL/GenBank/DDBJ databases">
        <authorList>
            <person name="Hyden B.L."/>
            <person name="Feng K."/>
            <person name="Yates T."/>
            <person name="Jawdy S."/>
            <person name="Smart L.B."/>
            <person name="Muchero W."/>
        </authorList>
    </citation>
    <scope>NUCLEOTIDE SEQUENCE</scope>
    <source>
        <tissue evidence="2">Shoot tip</tissue>
    </source>
</reference>
<comment type="caution">
    <text evidence="2">The sequence shown here is derived from an EMBL/GenBank/DDBJ whole genome shotgun (WGS) entry which is preliminary data.</text>
</comment>
<feature type="compositionally biased region" description="Basic residues" evidence="1">
    <location>
        <begin position="1"/>
        <end position="11"/>
    </location>
</feature>
<dbReference type="AlphaFoldDB" id="A0A9Q0SZP8"/>
<name>A0A9Q0SZP8_9ROSI</name>
<feature type="region of interest" description="Disordered" evidence="1">
    <location>
        <begin position="1"/>
        <end position="22"/>
    </location>
</feature>
<sequence>MDVSKGKGKIKCKPDHPDMGEMPIVWQGRQENVKTGTFFHSKEQIMSAYSSFTGR</sequence>
<keyword evidence="3" id="KW-1185">Reference proteome</keyword>
<dbReference type="EMBL" id="JAPFFM010000017">
    <property type="protein sequence ID" value="KAJ6695045.1"/>
    <property type="molecule type" value="Genomic_DNA"/>
</dbReference>
<protein>
    <submittedName>
        <fullName evidence="2">Uncharacterized protein</fullName>
    </submittedName>
</protein>
<organism evidence="2 3">
    <name type="scientific">Salix koriyanagi</name>
    <dbReference type="NCBI Taxonomy" id="2511006"/>
    <lineage>
        <taxon>Eukaryota</taxon>
        <taxon>Viridiplantae</taxon>
        <taxon>Streptophyta</taxon>
        <taxon>Embryophyta</taxon>
        <taxon>Tracheophyta</taxon>
        <taxon>Spermatophyta</taxon>
        <taxon>Magnoliopsida</taxon>
        <taxon>eudicotyledons</taxon>
        <taxon>Gunneridae</taxon>
        <taxon>Pentapetalae</taxon>
        <taxon>rosids</taxon>
        <taxon>fabids</taxon>
        <taxon>Malpighiales</taxon>
        <taxon>Salicaceae</taxon>
        <taxon>Saliceae</taxon>
        <taxon>Salix</taxon>
    </lineage>
</organism>